<dbReference type="GO" id="GO:0042398">
    <property type="term" value="P:modified amino acid biosynthetic process"/>
    <property type="evidence" value="ECO:0007669"/>
    <property type="project" value="InterPro"/>
</dbReference>
<comment type="function">
    <text evidence="5">ATP-dependent carboxylate-amine ligase which exhibits weak glutamate--cysteine ligase activity.</text>
</comment>
<dbReference type="NCBIfam" id="TIGR02050">
    <property type="entry name" value="gshA_cyan_rel"/>
    <property type="match status" value="1"/>
</dbReference>
<dbReference type="GO" id="GO:0005524">
    <property type="term" value="F:ATP binding"/>
    <property type="evidence" value="ECO:0007669"/>
    <property type="project" value="UniProtKB-KW"/>
</dbReference>
<comment type="similarity">
    <text evidence="5">Belongs to the glutamate--cysteine ligase type 2 family. YbdK subfamily.</text>
</comment>
<evidence type="ECO:0000256" key="3">
    <source>
        <dbReference type="ARBA" id="ARBA00022840"/>
    </source>
</evidence>
<sequence length="387" mass="41564">MSIVFARSPRSSVGVEWELQVVDPATGRLAPLGPDVLGELHAAETSGAERVHKEMHRCMIELVSARRTRVPDALGDLAASLELVTPAFAAHGAALTGAGTHPFENPAEHEVTCTPRYVELVERTRWWGRQMLIFGTHVHVGVDDVDRAVPILTHMATYIGHLQAVAASSPTWAGQETGYADNRAMMFQQLPTAGLPEPLSTWQDFEDCARDLRQAGAIREVNELRWDVRPAPAFGTVEVRACDASSNLAEVGAVAALVHCLVEEAARILDAGRALRRMPRWLLAANKWYSARYGLDAALVEEAGADPVPLRESLPGLLARLAPIAEDLGCEAELAWAGTVLEVGNGSERQLAVARSAEARGADPGLAVVHHLLAETTAAVPLAPERA</sequence>
<evidence type="ECO:0000256" key="5">
    <source>
        <dbReference type="HAMAP-Rule" id="MF_01609"/>
    </source>
</evidence>
<evidence type="ECO:0000313" key="7">
    <source>
        <dbReference type="Proteomes" id="UP000594637"/>
    </source>
</evidence>
<evidence type="ECO:0000256" key="4">
    <source>
        <dbReference type="ARBA" id="ARBA00048819"/>
    </source>
</evidence>
<accession>A0A7T0LIW4</accession>
<dbReference type="InterPro" id="IPR014746">
    <property type="entry name" value="Gln_synth/guanido_kin_cat_dom"/>
</dbReference>
<keyword evidence="1 5" id="KW-0436">Ligase</keyword>
<dbReference type="Proteomes" id="UP000594637">
    <property type="component" value="Chromosome"/>
</dbReference>
<dbReference type="HAMAP" id="MF_01609">
    <property type="entry name" value="Glu_cys_ligase_2"/>
    <property type="match status" value="1"/>
</dbReference>
<dbReference type="KEGG" id="arep:ID810_07145"/>
<evidence type="ECO:0000256" key="2">
    <source>
        <dbReference type="ARBA" id="ARBA00022741"/>
    </source>
</evidence>
<name>A0A7T0LIW4_9ACTO</name>
<dbReference type="PANTHER" id="PTHR36510">
    <property type="entry name" value="GLUTAMATE--CYSTEINE LIGASE 2-RELATED"/>
    <property type="match status" value="1"/>
</dbReference>
<dbReference type="GO" id="GO:0004357">
    <property type="term" value="F:glutamate-cysteine ligase activity"/>
    <property type="evidence" value="ECO:0007669"/>
    <property type="project" value="UniProtKB-EC"/>
</dbReference>
<dbReference type="EMBL" id="CP063989">
    <property type="protein sequence ID" value="QPL04577.1"/>
    <property type="molecule type" value="Genomic_DNA"/>
</dbReference>
<proteinExistence type="inferred from homology"/>
<evidence type="ECO:0000256" key="1">
    <source>
        <dbReference type="ARBA" id="ARBA00022598"/>
    </source>
</evidence>
<dbReference type="SUPFAM" id="SSF55931">
    <property type="entry name" value="Glutamine synthetase/guanido kinase"/>
    <property type="match status" value="1"/>
</dbReference>
<reference evidence="6 7" key="1">
    <citation type="submission" date="2020-11" db="EMBL/GenBank/DDBJ databases">
        <title>Actinomyces sp. ZJ750.</title>
        <authorList>
            <person name="Zhou J."/>
        </authorList>
    </citation>
    <scope>NUCLEOTIDE SEQUENCE [LARGE SCALE GENOMIC DNA]</scope>
    <source>
        <strain evidence="6 7">ZJ750</strain>
    </source>
</reference>
<dbReference type="InterPro" id="IPR050141">
    <property type="entry name" value="GCL_type2/YbdK_subfam"/>
</dbReference>
<gene>
    <name evidence="6" type="ORF">ID810_07145</name>
</gene>
<keyword evidence="2 5" id="KW-0547">Nucleotide-binding</keyword>
<dbReference type="AlphaFoldDB" id="A0A7T0LIW4"/>
<keyword evidence="3 5" id="KW-0067">ATP-binding</keyword>
<comment type="catalytic activity">
    <reaction evidence="4 5">
        <text>L-cysteine + L-glutamate + ATP = gamma-L-glutamyl-L-cysteine + ADP + phosphate + H(+)</text>
        <dbReference type="Rhea" id="RHEA:13285"/>
        <dbReference type="ChEBI" id="CHEBI:15378"/>
        <dbReference type="ChEBI" id="CHEBI:29985"/>
        <dbReference type="ChEBI" id="CHEBI:30616"/>
        <dbReference type="ChEBI" id="CHEBI:35235"/>
        <dbReference type="ChEBI" id="CHEBI:43474"/>
        <dbReference type="ChEBI" id="CHEBI:58173"/>
        <dbReference type="ChEBI" id="CHEBI:456216"/>
        <dbReference type="EC" id="6.3.2.2"/>
    </reaction>
</comment>
<organism evidence="6 7">
    <name type="scientific">Actinomyces respiraculi</name>
    <dbReference type="NCBI Taxonomy" id="2744574"/>
    <lineage>
        <taxon>Bacteria</taxon>
        <taxon>Bacillati</taxon>
        <taxon>Actinomycetota</taxon>
        <taxon>Actinomycetes</taxon>
        <taxon>Actinomycetales</taxon>
        <taxon>Actinomycetaceae</taxon>
        <taxon>Actinomyces</taxon>
    </lineage>
</organism>
<dbReference type="InterPro" id="IPR011793">
    <property type="entry name" value="YbdK"/>
</dbReference>
<dbReference type="RefSeq" id="WP_166854831.1">
    <property type="nucleotide sequence ID" value="NZ_CP063989.1"/>
</dbReference>
<evidence type="ECO:0000313" key="6">
    <source>
        <dbReference type="EMBL" id="QPL04577.1"/>
    </source>
</evidence>
<keyword evidence="7" id="KW-1185">Reference proteome</keyword>
<protein>
    <recommendedName>
        <fullName evidence="5">Putative glutamate--cysteine ligase 2</fullName>
        <ecNumber evidence="5">6.3.2.2</ecNumber>
    </recommendedName>
    <alternativeName>
        <fullName evidence="5">Gamma-glutamylcysteine synthetase 2</fullName>
        <shortName evidence="5">GCS 2</shortName>
        <shortName evidence="5">Gamma-GCS 2</shortName>
    </alternativeName>
</protein>
<dbReference type="InterPro" id="IPR006336">
    <property type="entry name" value="GCS2"/>
</dbReference>
<dbReference type="PANTHER" id="PTHR36510:SF1">
    <property type="entry name" value="GLUTAMATE--CYSTEINE LIGASE 2-RELATED"/>
    <property type="match status" value="1"/>
</dbReference>
<dbReference type="Gene3D" id="3.30.590.20">
    <property type="match status" value="1"/>
</dbReference>
<dbReference type="Pfam" id="PF04107">
    <property type="entry name" value="GCS2"/>
    <property type="match status" value="1"/>
</dbReference>
<dbReference type="EC" id="6.3.2.2" evidence="5"/>